<accession>A0A8X6QW76</accession>
<keyword evidence="1" id="KW-0548">Nucleotidyltransferase</keyword>
<comment type="caution">
    <text evidence="1">The sequence shown here is derived from an EMBL/GenBank/DDBJ whole genome shotgun (WGS) entry which is preliminary data.</text>
</comment>
<gene>
    <name evidence="1" type="primary">X975_12067</name>
    <name evidence="1" type="ORF">NPIL_446881</name>
</gene>
<evidence type="ECO:0000313" key="2">
    <source>
        <dbReference type="Proteomes" id="UP000887013"/>
    </source>
</evidence>
<keyword evidence="2" id="KW-1185">Reference proteome</keyword>
<keyword evidence="1" id="KW-0695">RNA-directed DNA polymerase</keyword>
<dbReference type="GO" id="GO:0003964">
    <property type="term" value="F:RNA-directed DNA polymerase activity"/>
    <property type="evidence" value="ECO:0007669"/>
    <property type="project" value="UniProtKB-KW"/>
</dbReference>
<dbReference type="Proteomes" id="UP000887013">
    <property type="component" value="Unassembled WGS sequence"/>
</dbReference>
<evidence type="ECO:0000313" key="1">
    <source>
        <dbReference type="EMBL" id="GFU49672.1"/>
    </source>
</evidence>
<keyword evidence="1" id="KW-0808">Transferase</keyword>
<dbReference type="AlphaFoldDB" id="A0A8X6QW76"/>
<dbReference type="OrthoDB" id="6414002at2759"/>
<protein>
    <submittedName>
        <fullName evidence="1">Reverse transcriptase domain-containing protein</fullName>
    </submittedName>
</protein>
<reference evidence="1" key="1">
    <citation type="submission" date="2020-08" db="EMBL/GenBank/DDBJ databases">
        <title>Multicomponent nature underlies the extraordinary mechanical properties of spider dragline silk.</title>
        <authorList>
            <person name="Kono N."/>
            <person name="Nakamura H."/>
            <person name="Mori M."/>
            <person name="Yoshida Y."/>
            <person name="Ohtoshi R."/>
            <person name="Malay A.D."/>
            <person name="Moran D.A.P."/>
            <person name="Tomita M."/>
            <person name="Numata K."/>
            <person name="Arakawa K."/>
        </authorList>
    </citation>
    <scope>NUCLEOTIDE SEQUENCE</scope>
</reference>
<dbReference type="EMBL" id="BMAW01087029">
    <property type="protein sequence ID" value="GFU49672.1"/>
    <property type="molecule type" value="Genomic_DNA"/>
</dbReference>
<sequence length="91" mass="10786">MANNLPTIAAFEAGRNPSESWRHWKEDFEDYLEALRYSEASEKTKTTLFHHLRREELKKTATSFCFKPNDGCEGMTLQQVLQEFDKYFPDY</sequence>
<proteinExistence type="predicted"/>
<name>A0A8X6QW76_NEPPI</name>
<organism evidence="1 2">
    <name type="scientific">Nephila pilipes</name>
    <name type="common">Giant wood spider</name>
    <name type="synonym">Nephila maculata</name>
    <dbReference type="NCBI Taxonomy" id="299642"/>
    <lineage>
        <taxon>Eukaryota</taxon>
        <taxon>Metazoa</taxon>
        <taxon>Ecdysozoa</taxon>
        <taxon>Arthropoda</taxon>
        <taxon>Chelicerata</taxon>
        <taxon>Arachnida</taxon>
        <taxon>Araneae</taxon>
        <taxon>Araneomorphae</taxon>
        <taxon>Entelegynae</taxon>
        <taxon>Araneoidea</taxon>
        <taxon>Nephilidae</taxon>
        <taxon>Nephila</taxon>
    </lineage>
</organism>